<sequence length="90" mass="10216">MGVLWDGIKLLRKSTSKKKKPKSSEDEKLSKTLNLLRQDPFSPSLKTHPLSGFLKGLYSCSLTHNIRIVFKINNDIVHLVNIGTHDEVYP</sequence>
<protein>
    <submittedName>
        <fullName evidence="2">Plasmid stabilization system protein</fullName>
    </submittedName>
</protein>
<dbReference type="SUPFAM" id="SSF143011">
    <property type="entry name" value="RelE-like"/>
    <property type="match status" value="1"/>
</dbReference>
<proteinExistence type="predicted"/>
<dbReference type="AlphaFoldDB" id="A0A0F3GY91"/>
<organism evidence="2 3">
    <name type="scientific">Candidatus Magnetobacterium bavaricum</name>
    <dbReference type="NCBI Taxonomy" id="29290"/>
    <lineage>
        <taxon>Bacteria</taxon>
        <taxon>Pseudomonadati</taxon>
        <taxon>Nitrospirota</taxon>
        <taxon>Thermodesulfovibrionia</taxon>
        <taxon>Thermodesulfovibrionales</taxon>
        <taxon>Candidatus Magnetobacteriaceae</taxon>
        <taxon>Candidatus Magnetobacterium</taxon>
    </lineage>
</organism>
<reference evidence="2 3" key="1">
    <citation type="submission" date="2015-02" db="EMBL/GenBank/DDBJ databases">
        <title>Single-cell genomics of uncultivated deep-branching MTB reveals a conserved set of magnetosome genes.</title>
        <authorList>
            <person name="Kolinko S."/>
            <person name="Richter M."/>
            <person name="Glockner F.O."/>
            <person name="Brachmann A."/>
            <person name="Schuler D."/>
        </authorList>
    </citation>
    <scope>NUCLEOTIDE SEQUENCE [LARGE SCALE GENOMIC DNA]</scope>
    <source>
        <strain evidence="2">TM-1</strain>
    </source>
</reference>
<accession>A0A0F3GY91</accession>
<dbReference type="InterPro" id="IPR035093">
    <property type="entry name" value="RelE/ParE_toxin_dom_sf"/>
</dbReference>
<dbReference type="Pfam" id="PF15738">
    <property type="entry name" value="YafQ_toxin"/>
    <property type="match status" value="1"/>
</dbReference>
<feature type="non-terminal residue" evidence="2">
    <location>
        <position position="90"/>
    </location>
</feature>
<evidence type="ECO:0000313" key="2">
    <source>
        <dbReference type="EMBL" id="KJU85683.1"/>
    </source>
</evidence>
<dbReference type="Gene3D" id="3.30.2310.20">
    <property type="entry name" value="RelE-like"/>
    <property type="match status" value="1"/>
</dbReference>
<dbReference type="InterPro" id="IPR007712">
    <property type="entry name" value="RelE/ParE_toxin"/>
</dbReference>
<evidence type="ECO:0000313" key="3">
    <source>
        <dbReference type="Proteomes" id="UP000033423"/>
    </source>
</evidence>
<dbReference type="EMBL" id="LACI01000910">
    <property type="protein sequence ID" value="KJU85683.1"/>
    <property type="molecule type" value="Genomic_DNA"/>
</dbReference>
<gene>
    <name evidence="2" type="ORF">MBAV_002130</name>
</gene>
<dbReference type="Proteomes" id="UP000033423">
    <property type="component" value="Unassembled WGS sequence"/>
</dbReference>
<keyword evidence="3" id="KW-1185">Reference proteome</keyword>
<keyword evidence="1" id="KW-1277">Toxin-antitoxin system</keyword>
<comment type="caution">
    <text evidence="2">The sequence shown here is derived from an EMBL/GenBank/DDBJ whole genome shotgun (WGS) entry which is preliminary data.</text>
</comment>
<evidence type="ECO:0000256" key="1">
    <source>
        <dbReference type="ARBA" id="ARBA00022649"/>
    </source>
</evidence>
<dbReference type="InterPro" id="IPR004386">
    <property type="entry name" value="Toxin_YafQ-like"/>
</dbReference>
<dbReference type="NCBIfam" id="TIGR02385">
    <property type="entry name" value="RelE_StbE"/>
    <property type="match status" value="1"/>
</dbReference>
<name>A0A0F3GY91_9BACT</name>